<name>A0A4Y7KAX4_PAPSO</name>
<feature type="region of interest" description="Disordered" evidence="1">
    <location>
        <begin position="1"/>
        <end position="44"/>
    </location>
</feature>
<protein>
    <submittedName>
        <fullName evidence="2">Uncharacterized protein</fullName>
    </submittedName>
</protein>
<organism evidence="2 3">
    <name type="scientific">Papaver somniferum</name>
    <name type="common">Opium poppy</name>
    <dbReference type="NCBI Taxonomy" id="3469"/>
    <lineage>
        <taxon>Eukaryota</taxon>
        <taxon>Viridiplantae</taxon>
        <taxon>Streptophyta</taxon>
        <taxon>Embryophyta</taxon>
        <taxon>Tracheophyta</taxon>
        <taxon>Spermatophyta</taxon>
        <taxon>Magnoliopsida</taxon>
        <taxon>Ranunculales</taxon>
        <taxon>Papaveraceae</taxon>
        <taxon>Papaveroideae</taxon>
        <taxon>Papaver</taxon>
    </lineage>
</organism>
<dbReference type="AlphaFoldDB" id="A0A4Y7KAX4"/>
<evidence type="ECO:0000313" key="3">
    <source>
        <dbReference type="Proteomes" id="UP000316621"/>
    </source>
</evidence>
<dbReference type="Gramene" id="RZC69089">
    <property type="protein sequence ID" value="RZC69089"/>
    <property type="gene ID" value="C5167_032219"/>
</dbReference>
<proteinExistence type="predicted"/>
<keyword evidence="3" id="KW-1185">Reference proteome</keyword>
<dbReference type="EMBL" id="CM010721">
    <property type="protein sequence ID" value="RZC69089.1"/>
    <property type="molecule type" value="Genomic_DNA"/>
</dbReference>
<feature type="compositionally biased region" description="Pro residues" evidence="1">
    <location>
        <begin position="10"/>
        <end position="19"/>
    </location>
</feature>
<sequence>MNNNRTRLPPRIPLAPRPPFRVGGGSTSSKAAPCKSSGTRPSQK</sequence>
<gene>
    <name evidence="2" type="ORF">C5167_032219</name>
</gene>
<evidence type="ECO:0000313" key="2">
    <source>
        <dbReference type="EMBL" id="RZC69089.1"/>
    </source>
</evidence>
<reference evidence="2 3" key="1">
    <citation type="journal article" date="2018" name="Science">
        <title>The opium poppy genome and morphinan production.</title>
        <authorList>
            <person name="Guo L."/>
            <person name="Winzer T."/>
            <person name="Yang X."/>
            <person name="Li Y."/>
            <person name="Ning Z."/>
            <person name="He Z."/>
            <person name="Teodor R."/>
            <person name="Lu Y."/>
            <person name="Bowser T.A."/>
            <person name="Graham I.A."/>
            <person name="Ye K."/>
        </authorList>
    </citation>
    <scope>NUCLEOTIDE SEQUENCE [LARGE SCALE GENOMIC DNA]</scope>
    <source>
        <strain evidence="3">cv. HN1</strain>
        <tissue evidence="2">Leaves</tissue>
    </source>
</reference>
<evidence type="ECO:0000256" key="1">
    <source>
        <dbReference type="SAM" id="MobiDB-lite"/>
    </source>
</evidence>
<dbReference type="Proteomes" id="UP000316621">
    <property type="component" value="Chromosome 7"/>
</dbReference>
<accession>A0A4Y7KAX4</accession>